<keyword evidence="4 10" id="KW-0808">Transferase</keyword>
<dbReference type="Gene3D" id="1.10.10.1330">
    <property type="entry name" value="RNA polymerase sigma-54 factor, core-binding domain"/>
    <property type="match status" value="1"/>
</dbReference>
<dbReference type="NCBIfam" id="TIGR02395">
    <property type="entry name" value="rpoN_sigma"/>
    <property type="match status" value="1"/>
</dbReference>
<organism evidence="14 15">
    <name type="scientific">Methylophaga thiooxydans</name>
    <dbReference type="NCBI Taxonomy" id="392484"/>
    <lineage>
        <taxon>Bacteria</taxon>
        <taxon>Pseudomonadati</taxon>
        <taxon>Pseudomonadota</taxon>
        <taxon>Gammaproteobacteria</taxon>
        <taxon>Thiotrichales</taxon>
        <taxon>Piscirickettsiaceae</taxon>
        <taxon>Methylophaga</taxon>
    </lineage>
</organism>
<evidence type="ECO:0000256" key="3">
    <source>
        <dbReference type="ARBA" id="ARBA00022478"/>
    </source>
</evidence>
<dbReference type="FunFam" id="1.10.10.60:FF:000045">
    <property type="entry name" value="RNA polymerase sigma-54 factor"/>
    <property type="match status" value="1"/>
</dbReference>
<evidence type="ECO:0000256" key="4">
    <source>
        <dbReference type="ARBA" id="ARBA00022679"/>
    </source>
</evidence>
<keyword evidence="9 10" id="KW-0804">Transcription</keyword>
<gene>
    <name evidence="14" type="ORF">LP43_2481</name>
</gene>
<dbReference type="Pfam" id="PF04963">
    <property type="entry name" value="Sigma54_CBD"/>
    <property type="match status" value="1"/>
</dbReference>
<dbReference type="GO" id="GO:0001216">
    <property type="term" value="F:DNA-binding transcription activator activity"/>
    <property type="evidence" value="ECO:0007669"/>
    <property type="project" value="InterPro"/>
</dbReference>
<dbReference type="Pfam" id="PF00309">
    <property type="entry name" value="Sigma54_AID"/>
    <property type="match status" value="1"/>
</dbReference>
<evidence type="ECO:0000256" key="8">
    <source>
        <dbReference type="ARBA" id="ARBA00023125"/>
    </source>
</evidence>
<feature type="compositionally biased region" description="Polar residues" evidence="11">
    <location>
        <begin position="83"/>
        <end position="92"/>
    </location>
</feature>
<evidence type="ECO:0000313" key="15">
    <source>
        <dbReference type="Proteomes" id="UP000029999"/>
    </source>
</evidence>
<sequence>MTPQLQQAIRLLQLSSLELQAEIQEALESNPLLEVEEDYDYDGAPESSDEDQASRDISQLENQDIPEDLPVDTKWEDMFDHQPASTSSSQSMIDGDMERENQDESGDSLQQHLLWQMRLTHFTEIEEAIAATIIDSVEDDGYLKTTLEDIQQSLGEEFAEIELDEIETVLHRIQHFDPVGVAARDLRECLLIQLRVLEVTGLPHIELLKELIDKHLDTLAKRDYAQIKRALKVSDEELTELVRSIQLLNPRPGSQIQTNNTEYIVPDVYARKYKGRWSLSLNPDNAPRIHIAEHYAQLINRADNSSENTYLKNNLQEARWFLKSLQSRNETLLKVTEAIIERQKDFLDHGEEAMKPLVLADIAEVVEMHESTISRVTTRKYLHTPRGIFELKYFFSSHVSTDAGGECSATAIRAIIKKLVAAENPRKPLSDSKIADILGDQGINVARRTIAKYRETLAIAPSNERKRLV</sequence>
<evidence type="ECO:0000256" key="6">
    <source>
        <dbReference type="ARBA" id="ARBA00023015"/>
    </source>
</evidence>
<feature type="region of interest" description="Disordered" evidence="11">
    <location>
        <begin position="80"/>
        <end position="106"/>
    </location>
</feature>
<keyword evidence="7 10" id="KW-0731">Sigma factor</keyword>
<evidence type="ECO:0000256" key="10">
    <source>
        <dbReference type="PIRNR" id="PIRNR000774"/>
    </source>
</evidence>
<dbReference type="RefSeq" id="WP_425357440.1">
    <property type="nucleotide sequence ID" value="NZ_JRQD01000007.1"/>
</dbReference>
<dbReference type="PRINTS" id="PR00045">
    <property type="entry name" value="SIGMA54FCT"/>
</dbReference>
<dbReference type="Gene3D" id="1.10.10.60">
    <property type="entry name" value="Homeodomain-like"/>
    <property type="match status" value="1"/>
</dbReference>
<dbReference type="GO" id="GO:0000976">
    <property type="term" value="F:transcription cis-regulatory region binding"/>
    <property type="evidence" value="ECO:0007669"/>
    <property type="project" value="UniProtKB-ARBA"/>
</dbReference>
<keyword evidence="8 10" id="KW-0238">DNA-binding</keyword>
<accession>A0A0A0BDY2</accession>
<name>A0A0A0BDY2_9GAMM</name>
<evidence type="ECO:0000256" key="5">
    <source>
        <dbReference type="ARBA" id="ARBA00022695"/>
    </source>
</evidence>
<dbReference type="InterPro" id="IPR007046">
    <property type="entry name" value="RNA_pol_sigma_54_core-bd"/>
</dbReference>
<dbReference type="STRING" id="392484.LP43_2481"/>
<evidence type="ECO:0000256" key="1">
    <source>
        <dbReference type="ARBA" id="ARBA00008798"/>
    </source>
</evidence>
<evidence type="ECO:0000256" key="9">
    <source>
        <dbReference type="ARBA" id="ARBA00023163"/>
    </source>
</evidence>
<comment type="caution">
    <text evidence="14">The sequence shown here is derived from an EMBL/GenBank/DDBJ whole genome shotgun (WGS) entry which is preliminary data.</text>
</comment>
<evidence type="ECO:0000256" key="2">
    <source>
        <dbReference type="ARBA" id="ARBA00019942"/>
    </source>
</evidence>
<dbReference type="Pfam" id="PF04552">
    <property type="entry name" value="Sigma54_DBD"/>
    <property type="match status" value="1"/>
</dbReference>
<evidence type="ECO:0000259" key="13">
    <source>
        <dbReference type="Pfam" id="PF04963"/>
    </source>
</evidence>
<dbReference type="InterPro" id="IPR000394">
    <property type="entry name" value="RNA_pol_sigma_54"/>
</dbReference>
<dbReference type="Proteomes" id="UP000029999">
    <property type="component" value="Unassembled WGS sequence"/>
</dbReference>
<dbReference type="GO" id="GO:0016987">
    <property type="term" value="F:sigma factor activity"/>
    <property type="evidence" value="ECO:0007669"/>
    <property type="project" value="UniProtKB-KW"/>
</dbReference>
<evidence type="ECO:0000256" key="11">
    <source>
        <dbReference type="SAM" id="MobiDB-lite"/>
    </source>
</evidence>
<feature type="domain" description="RNA polymerase sigma factor 54 DNA-binding" evidence="12">
    <location>
        <begin position="309"/>
        <end position="467"/>
    </location>
</feature>
<comment type="similarity">
    <text evidence="1 10">Belongs to the sigma-54 factor family.</text>
</comment>
<dbReference type="PANTHER" id="PTHR32248:SF4">
    <property type="entry name" value="RNA POLYMERASE SIGMA-54 FACTOR"/>
    <property type="match status" value="1"/>
</dbReference>
<feature type="compositionally biased region" description="Acidic residues" evidence="11">
    <location>
        <begin position="34"/>
        <end position="51"/>
    </location>
</feature>
<evidence type="ECO:0000313" key="14">
    <source>
        <dbReference type="EMBL" id="KGM05917.1"/>
    </source>
</evidence>
<keyword evidence="5 10" id="KW-0548">Nucleotidyltransferase</keyword>
<dbReference type="PANTHER" id="PTHR32248">
    <property type="entry name" value="RNA POLYMERASE SIGMA-54 FACTOR"/>
    <property type="match status" value="1"/>
</dbReference>
<dbReference type="PROSITE" id="PS00717">
    <property type="entry name" value="SIGMA54_1"/>
    <property type="match status" value="1"/>
</dbReference>
<evidence type="ECO:0000256" key="7">
    <source>
        <dbReference type="ARBA" id="ARBA00023082"/>
    </source>
</evidence>
<dbReference type="FunFam" id="1.10.10.1330:FF:000001">
    <property type="entry name" value="RNA polymerase sigma-54 factor"/>
    <property type="match status" value="1"/>
</dbReference>
<dbReference type="PROSITE" id="PS50044">
    <property type="entry name" value="SIGMA54_3"/>
    <property type="match status" value="1"/>
</dbReference>
<evidence type="ECO:0000259" key="12">
    <source>
        <dbReference type="Pfam" id="PF04552"/>
    </source>
</evidence>
<dbReference type="EMBL" id="JRQD01000007">
    <property type="protein sequence ID" value="KGM05917.1"/>
    <property type="molecule type" value="Genomic_DNA"/>
</dbReference>
<dbReference type="GO" id="GO:0016779">
    <property type="term" value="F:nucleotidyltransferase activity"/>
    <property type="evidence" value="ECO:0007669"/>
    <property type="project" value="UniProtKB-KW"/>
</dbReference>
<keyword evidence="3 10" id="KW-0240">DNA-directed RNA polymerase</keyword>
<feature type="domain" description="RNA polymerase sigma factor 54 core-binding" evidence="13">
    <location>
        <begin position="100"/>
        <end position="295"/>
    </location>
</feature>
<proteinExistence type="inferred from homology"/>
<dbReference type="InterPro" id="IPR007634">
    <property type="entry name" value="RNA_pol_sigma_54_DNA-bd"/>
</dbReference>
<dbReference type="AlphaFoldDB" id="A0A0A0BDY2"/>
<dbReference type="InterPro" id="IPR038709">
    <property type="entry name" value="RpoN_core-bd_sf"/>
</dbReference>
<dbReference type="PIRSF" id="PIRSF000774">
    <property type="entry name" value="RpoN"/>
    <property type="match status" value="1"/>
</dbReference>
<reference evidence="14 15" key="1">
    <citation type="submission" date="2014-09" db="EMBL/GenBank/DDBJ databases">
        <authorList>
            <person name="Grob C."/>
            <person name="Taubert M."/>
            <person name="Howat A.M."/>
            <person name="Burns O.J."/>
            <person name="Dixon J.L."/>
            <person name="Chen Y."/>
            <person name="Murrell J.C."/>
        </authorList>
    </citation>
    <scope>NUCLEOTIDE SEQUENCE [LARGE SCALE GENOMIC DNA]</scope>
    <source>
        <strain evidence="14">L4</strain>
    </source>
</reference>
<dbReference type="NCBIfam" id="NF004595">
    <property type="entry name" value="PRK05932.1-2"/>
    <property type="match status" value="1"/>
</dbReference>
<protein>
    <recommendedName>
        <fullName evidence="2 10">RNA polymerase sigma-54 factor</fullName>
    </recommendedName>
</protein>
<comment type="function">
    <text evidence="10">Sigma factors are initiation factors that promote the attachment of RNA polymerase to specific initiation sites and are then released.</text>
</comment>
<dbReference type="NCBIfam" id="NF009118">
    <property type="entry name" value="PRK12469.1"/>
    <property type="match status" value="1"/>
</dbReference>
<feature type="region of interest" description="Disordered" evidence="11">
    <location>
        <begin position="29"/>
        <end position="56"/>
    </location>
</feature>
<dbReference type="PROSITE" id="PS00718">
    <property type="entry name" value="SIGMA54_2"/>
    <property type="match status" value="1"/>
</dbReference>
<dbReference type="GO" id="GO:0032993">
    <property type="term" value="C:protein-DNA complex"/>
    <property type="evidence" value="ECO:0007669"/>
    <property type="project" value="UniProtKB-ARBA"/>
</dbReference>
<keyword evidence="6 10" id="KW-0805">Transcription regulation</keyword>
<dbReference type="GO" id="GO:0006352">
    <property type="term" value="P:DNA-templated transcription initiation"/>
    <property type="evidence" value="ECO:0007669"/>
    <property type="project" value="InterPro"/>
</dbReference>
<dbReference type="GO" id="GO:0000428">
    <property type="term" value="C:DNA-directed RNA polymerase complex"/>
    <property type="evidence" value="ECO:0007669"/>
    <property type="project" value="UniProtKB-KW"/>
</dbReference>